<keyword evidence="1" id="KW-0812">Transmembrane</keyword>
<sequence length="171" mass="18272">MTTGQQSGDATTLKMTPRTKLLVWAVLGAAGVGLGVALPWLLQHAASWPIPYFTVLEAIGSIDSPLMVIGRPAALGLVGLTIAFFITHEAATLVLTDEEITVTEGDDTRIIERGQVGGVYARGGKVRIESPEGRILFHDDVEGGKLAIAAAFRRHGYPWESIERDPKAAAR</sequence>
<keyword evidence="4" id="KW-1185">Reference proteome</keyword>
<name>A0A852RA47_9MICO</name>
<evidence type="ECO:0000313" key="4">
    <source>
        <dbReference type="Proteomes" id="UP000586095"/>
    </source>
</evidence>
<dbReference type="InterPro" id="IPR057798">
    <property type="entry name" value="PH_YqeB"/>
</dbReference>
<accession>A0A852RA47</accession>
<feature type="transmembrane region" description="Helical" evidence="1">
    <location>
        <begin position="21"/>
        <end position="42"/>
    </location>
</feature>
<dbReference type="EMBL" id="JACCBD010000001">
    <property type="protein sequence ID" value="NYD26186.1"/>
    <property type="molecule type" value="Genomic_DNA"/>
</dbReference>
<keyword evidence="1" id="KW-0472">Membrane</keyword>
<dbReference type="AlphaFoldDB" id="A0A852RA47"/>
<keyword evidence="1" id="KW-1133">Transmembrane helix</keyword>
<evidence type="ECO:0000313" key="3">
    <source>
        <dbReference type="EMBL" id="NYD26186.1"/>
    </source>
</evidence>
<organism evidence="3 4">
    <name type="scientific">Leucobacter aridicollis</name>
    <dbReference type="NCBI Taxonomy" id="283878"/>
    <lineage>
        <taxon>Bacteria</taxon>
        <taxon>Bacillati</taxon>
        <taxon>Actinomycetota</taxon>
        <taxon>Actinomycetes</taxon>
        <taxon>Micrococcales</taxon>
        <taxon>Microbacteriaceae</taxon>
        <taxon>Leucobacter</taxon>
    </lineage>
</organism>
<dbReference type="Proteomes" id="UP000586095">
    <property type="component" value="Unassembled WGS sequence"/>
</dbReference>
<dbReference type="RefSeq" id="WP_185986479.1">
    <property type="nucleotide sequence ID" value="NZ_BAAALZ010000002.1"/>
</dbReference>
<feature type="domain" description="YqeB PH" evidence="2">
    <location>
        <begin position="11"/>
        <end position="160"/>
    </location>
</feature>
<gene>
    <name evidence="3" type="ORF">BJ960_000989</name>
</gene>
<reference evidence="3 4" key="1">
    <citation type="submission" date="2020-07" db="EMBL/GenBank/DDBJ databases">
        <title>Sequencing the genomes of 1000 actinobacteria strains.</title>
        <authorList>
            <person name="Klenk H.-P."/>
        </authorList>
    </citation>
    <scope>NUCLEOTIDE SEQUENCE [LARGE SCALE GENOMIC DNA]</scope>
    <source>
        <strain evidence="3 4">DSM 17380</strain>
    </source>
</reference>
<evidence type="ECO:0000259" key="2">
    <source>
        <dbReference type="Pfam" id="PF23494"/>
    </source>
</evidence>
<comment type="caution">
    <text evidence="3">The sequence shown here is derived from an EMBL/GenBank/DDBJ whole genome shotgun (WGS) entry which is preliminary data.</text>
</comment>
<dbReference type="Pfam" id="PF23494">
    <property type="entry name" value="bPH_10"/>
    <property type="match status" value="1"/>
</dbReference>
<feature type="transmembrane region" description="Helical" evidence="1">
    <location>
        <begin position="62"/>
        <end position="86"/>
    </location>
</feature>
<evidence type="ECO:0000256" key="1">
    <source>
        <dbReference type="SAM" id="Phobius"/>
    </source>
</evidence>
<proteinExistence type="predicted"/>
<protein>
    <recommendedName>
        <fullName evidence="2">YqeB PH domain-containing protein</fullName>
    </recommendedName>
</protein>